<dbReference type="EMBL" id="CAKJVE010000004">
    <property type="protein sequence ID" value="CAG9703512.1"/>
    <property type="molecule type" value="Genomic_DNA"/>
</dbReference>
<dbReference type="RefSeq" id="WP_210886218.1">
    <property type="nucleotide sequence ID" value="NZ_CAMTCL010000288.1"/>
</dbReference>
<dbReference type="Proteomes" id="UP000789738">
    <property type="component" value="Unassembled WGS sequence"/>
</dbReference>
<proteinExistence type="predicted"/>
<reference evidence="1" key="1">
    <citation type="submission" date="2021-10" db="EMBL/GenBank/DDBJ databases">
        <authorList>
            <person name="Mesa V."/>
        </authorList>
    </citation>
    <scope>NUCLEOTIDE SEQUENCE</scope>
    <source>
        <strain evidence="1">CC3_PB</strain>
    </source>
</reference>
<protein>
    <submittedName>
        <fullName evidence="1">Uncharacterized protein</fullName>
    </submittedName>
</protein>
<sequence length="49" mass="5953">MKIKFEKELKQEQVILVRENQDIYSQAYIVPKMESVYYLLNDNRSKSEL</sequence>
<comment type="caution">
    <text evidence="1">The sequence shown here is derived from an EMBL/GenBank/DDBJ whole genome shotgun (WGS) entry which is preliminary data.</text>
</comment>
<name>A0AA86JHQ1_9CLOT</name>
<evidence type="ECO:0000313" key="2">
    <source>
        <dbReference type="Proteomes" id="UP000789738"/>
    </source>
</evidence>
<evidence type="ECO:0000313" key="1">
    <source>
        <dbReference type="EMBL" id="CAG9703512.1"/>
    </source>
</evidence>
<gene>
    <name evidence="1" type="ORF">CNEO_40674</name>
</gene>
<organism evidence="1 2">
    <name type="scientific">Clostridium neonatale</name>
    <dbReference type="NCBI Taxonomy" id="137838"/>
    <lineage>
        <taxon>Bacteria</taxon>
        <taxon>Bacillati</taxon>
        <taxon>Bacillota</taxon>
        <taxon>Clostridia</taxon>
        <taxon>Eubacteriales</taxon>
        <taxon>Clostridiaceae</taxon>
        <taxon>Clostridium</taxon>
    </lineage>
</organism>
<accession>A0AA86JHQ1</accession>
<dbReference type="AlphaFoldDB" id="A0AA86JHQ1"/>